<accession>A0A2A2F562</accession>
<evidence type="ECO:0000256" key="7">
    <source>
        <dbReference type="ARBA" id="ARBA00022989"/>
    </source>
</evidence>
<dbReference type="InterPro" id="IPR050291">
    <property type="entry name" value="CDF_Transporter"/>
</dbReference>
<keyword evidence="6" id="KW-0862">Zinc</keyword>
<dbReference type="GO" id="GO:0015341">
    <property type="term" value="F:zinc efflux antiporter activity"/>
    <property type="evidence" value="ECO:0007669"/>
    <property type="project" value="TreeGrafter"/>
</dbReference>
<dbReference type="RefSeq" id="WP_095617944.1">
    <property type="nucleotide sequence ID" value="NZ_NSKD01000005.1"/>
</dbReference>
<name>A0A2A2F562_9GAMM</name>
<feature type="transmembrane region" description="Helical" evidence="9">
    <location>
        <begin position="76"/>
        <end position="101"/>
    </location>
</feature>
<feature type="transmembrane region" description="Helical" evidence="9">
    <location>
        <begin position="34"/>
        <end position="55"/>
    </location>
</feature>
<evidence type="ECO:0000256" key="1">
    <source>
        <dbReference type="ARBA" id="ARBA00004141"/>
    </source>
</evidence>
<dbReference type="GO" id="GO:0015093">
    <property type="term" value="F:ferrous iron transmembrane transporter activity"/>
    <property type="evidence" value="ECO:0007669"/>
    <property type="project" value="TreeGrafter"/>
</dbReference>
<keyword evidence="6" id="KW-0406">Ion transport</keyword>
<dbReference type="Proteomes" id="UP000218896">
    <property type="component" value="Unassembled WGS sequence"/>
</dbReference>
<dbReference type="Pfam" id="PF01545">
    <property type="entry name" value="Cation_efflux"/>
    <property type="match status" value="1"/>
</dbReference>
<comment type="similarity">
    <text evidence="2">Belongs to the cation diffusion facilitator (CDF) transporter (TC 2.A.4) family. FieF subfamily.</text>
</comment>
<dbReference type="NCBIfam" id="TIGR01297">
    <property type="entry name" value="CDF"/>
    <property type="match status" value="1"/>
</dbReference>
<organism evidence="11 12">
    <name type="scientific">Halovibrio salipaludis</name>
    <dbReference type="NCBI Taxonomy" id="2032626"/>
    <lineage>
        <taxon>Bacteria</taxon>
        <taxon>Pseudomonadati</taxon>
        <taxon>Pseudomonadota</taxon>
        <taxon>Gammaproteobacteria</taxon>
        <taxon>Oceanospirillales</taxon>
        <taxon>Halomonadaceae</taxon>
        <taxon>Halovibrio</taxon>
    </lineage>
</organism>
<evidence type="ECO:0000259" key="10">
    <source>
        <dbReference type="Pfam" id="PF01545"/>
    </source>
</evidence>
<evidence type="ECO:0000256" key="3">
    <source>
        <dbReference type="ARBA" id="ARBA00022448"/>
    </source>
</evidence>
<dbReference type="PANTHER" id="PTHR43840:SF15">
    <property type="entry name" value="MITOCHONDRIAL METAL TRANSPORTER 1-RELATED"/>
    <property type="match status" value="1"/>
</dbReference>
<feature type="transmembrane region" description="Helical" evidence="9">
    <location>
        <begin position="183"/>
        <end position="202"/>
    </location>
</feature>
<dbReference type="PANTHER" id="PTHR43840">
    <property type="entry name" value="MITOCHONDRIAL METAL TRANSPORTER 1-RELATED"/>
    <property type="match status" value="1"/>
</dbReference>
<keyword evidence="3" id="KW-0813">Transport</keyword>
<evidence type="ECO:0000256" key="6">
    <source>
        <dbReference type="ARBA" id="ARBA00022906"/>
    </source>
</evidence>
<evidence type="ECO:0000256" key="2">
    <source>
        <dbReference type="ARBA" id="ARBA00010212"/>
    </source>
</evidence>
<evidence type="ECO:0000313" key="12">
    <source>
        <dbReference type="Proteomes" id="UP000218896"/>
    </source>
</evidence>
<evidence type="ECO:0000256" key="9">
    <source>
        <dbReference type="SAM" id="Phobius"/>
    </source>
</evidence>
<dbReference type="EMBL" id="NSKD01000005">
    <property type="protein sequence ID" value="PAU79874.1"/>
    <property type="molecule type" value="Genomic_DNA"/>
</dbReference>
<reference evidence="11 12" key="1">
    <citation type="submission" date="2017-08" db="EMBL/GenBank/DDBJ databases">
        <title>Halovibrio sewagensis sp. nov., isolated from wastewater of high salinity.</title>
        <authorList>
            <person name="Dong X."/>
            <person name="Zhang G."/>
        </authorList>
    </citation>
    <scope>NUCLEOTIDE SEQUENCE [LARGE SCALE GENOMIC DNA]</scope>
    <source>
        <strain evidence="11 12">YL5-2</strain>
    </source>
</reference>
<evidence type="ECO:0000256" key="8">
    <source>
        <dbReference type="ARBA" id="ARBA00023136"/>
    </source>
</evidence>
<protein>
    <submittedName>
        <fullName evidence="11">Cation transporter</fullName>
    </submittedName>
</protein>
<proteinExistence type="inferred from homology"/>
<comment type="subcellular location">
    <subcellularLocation>
        <location evidence="1">Membrane</location>
        <topology evidence="1">Multi-pass membrane protein</topology>
    </subcellularLocation>
</comment>
<keyword evidence="6" id="KW-0864">Zinc transport</keyword>
<feature type="transmembrane region" description="Helical" evidence="9">
    <location>
        <begin position="107"/>
        <end position="130"/>
    </location>
</feature>
<keyword evidence="12" id="KW-1185">Reference proteome</keyword>
<sequence length="309" mass="33487">MRTETDALMLSAGMALFLGVTGLVLSVITGSQVILLDGLFNLIYSVMAFLSVRVARLLAMPDNEKYPFGHAYFESLVNAAKGLLILGISLLALGDSVLVLLSGGREIVAGLAILYSVIATTSSIMTFVLLRRARRHTTSPLVEADFANWWINTVISASVLLAFCLIPLAEAVGFSVITPYVDPLMVATVVVLFCLSTPFRMASDAIKELLNRAPPKHVRQPVHDVVEAVVGEWGAQDFSLRMVRPGRTLYLLVHVVLPAASDNGTLGQQDRIRTDLDGRLRRIVPSLVLDVVFTADPRWAAPTNGHEPA</sequence>
<feature type="transmembrane region" description="Helical" evidence="9">
    <location>
        <begin position="150"/>
        <end position="177"/>
    </location>
</feature>
<keyword evidence="8 9" id="KW-0472">Membrane</keyword>
<dbReference type="SUPFAM" id="SSF161111">
    <property type="entry name" value="Cation efflux protein transmembrane domain-like"/>
    <property type="match status" value="1"/>
</dbReference>
<comment type="caution">
    <text evidence="11">The sequence shown here is derived from an EMBL/GenBank/DDBJ whole genome shotgun (WGS) entry which is preliminary data.</text>
</comment>
<dbReference type="OrthoDB" id="268546at2"/>
<keyword evidence="7 9" id="KW-1133">Transmembrane helix</keyword>
<evidence type="ECO:0000256" key="4">
    <source>
        <dbReference type="ARBA" id="ARBA00022496"/>
    </source>
</evidence>
<dbReference type="GO" id="GO:0015086">
    <property type="term" value="F:cadmium ion transmembrane transporter activity"/>
    <property type="evidence" value="ECO:0007669"/>
    <property type="project" value="TreeGrafter"/>
</dbReference>
<gene>
    <name evidence="11" type="ORF">CK501_11790</name>
</gene>
<dbReference type="InterPro" id="IPR058533">
    <property type="entry name" value="Cation_efflux_TM"/>
</dbReference>
<dbReference type="InterPro" id="IPR027469">
    <property type="entry name" value="Cation_efflux_TMD_sf"/>
</dbReference>
<evidence type="ECO:0000313" key="11">
    <source>
        <dbReference type="EMBL" id="PAU79874.1"/>
    </source>
</evidence>
<dbReference type="GO" id="GO:0005886">
    <property type="term" value="C:plasma membrane"/>
    <property type="evidence" value="ECO:0007669"/>
    <property type="project" value="TreeGrafter"/>
</dbReference>
<keyword evidence="4" id="KW-0408">Iron</keyword>
<feature type="transmembrane region" description="Helical" evidence="9">
    <location>
        <begin position="7"/>
        <end position="28"/>
    </location>
</feature>
<evidence type="ECO:0000256" key="5">
    <source>
        <dbReference type="ARBA" id="ARBA00022692"/>
    </source>
</evidence>
<keyword evidence="4" id="KW-0410">Iron transport</keyword>
<dbReference type="AlphaFoldDB" id="A0A2A2F562"/>
<feature type="domain" description="Cation efflux protein transmembrane" evidence="10">
    <location>
        <begin position="8"/>
        <end position="210"/>
    </location>
</feature>
<dbReference type="InterPro" id="IPR002524">
    <property type="entry name" value="Cation_efflux"/>
</dbReference>
<dbReference type="Gene3D" id="1.20.1510.10">
    <property type="entry name" value="Cation efflux protein transmembrane domain"/>
    <property type="match status" value="1"/>
</dbReference>
<keyword evidence="5 9" id="KW-0812">Transmembrane</keyword>
<dbReference type="GO" id="GO:0006882">
    <property type="term" value="P:intracellular zinc ion homeostasis"/>
    <property type="evidence" value="ECO:0007669"/>
    <property type="project" value="TreeGrafter"/>
</dbReference>